<dbReference type="InterPro" id="IPR011990">
    <property type="entry name" value="TPR-like_helical_dom_sf"/>
</dbReference>
<evidence type="ECO:0000313" key="3">
    <source>
        <dbReference type="EMBL" id="CAA6820400.1"/>
    </source>
</evidence>
<dbReference type="Gene3D" id="1.25.40.10">
    <property type="entry name" value="Tetratricopeptide repeat domain"/>
    <property type="match status" value="1"/>
</dbReference>
<feature type="region of interest" description="Disordered" evidence="1">
    <location>
        <begin position="1"/>
        <end position="20"/>
    </location>
</feature>
<keyword evidence="2" id="KW-1133">Transmembrane helix</keyword>
<protein>
    <submittedName>
        <fullName evidence="3">Uncharacterized protein</fullName>
    </submittedName>
</protein>
<keyword evidence="2" id="KW-0812">Transmembrane</keyword>
<organism evidence="3">
    <name type="scientific">uncultured Thiotrichaceae bacterium</name>
    <dbReference type="NCBI Taxonomy" id="298394"/>
    <lineage>
        <taxon>Bacteria</taxon>
        <taxon>Pseudomonadati</taxon>
        <taxon>Pseudomonadota</taxon>
        <taxon>Gammaproteobacteria</taxon>
        <taxon>Thiotrichales</taxon>
        <taxon>Thiotrichaceae</taxon>
        <taxon>environmental samples</taxon>
    </lineage>
</organism>
<evidence type="ECO:0000256" key="2">
    <source>
        <dbReference type="SAM" id="Phobius"/>
    </source>
</evidence>
<reference evidence="3" key="1">
    <citation type="submission" date="2020-01" db="EMBL/GenBank/DDBJ databases">
        <authorList>
            <person name="Meier V. D."/>
            <person name="Meier V D."/>
        </authorList>
    </citation>
    <scope>NUCLEOTIDE SEQUENCE</scope>
    <source>
        <strain evidence="3">HLG_WM_MAG_09</strain>
    </source>
</reference>
<dbReference type="SUPFAM" id="SSF48452">
    <property type="entry name" value="TPR-like"/>
    <property type="match status" value="1"/>
</dbReference>
<name>A0A6S6TUL8_9GAMM</name>
<dbReference type="AlphaFoldDB" id="A0A6S6TUL8"/>
<evidence type="ECO:0000256" key="1">
    <source>
        <dbReference type="SAM" id="MobiDB-lite"/>
    </source>
</evidence>
<gene>
    <name evidence="3" type="ORF">HELGO_WM15638</name>
</gene>
<keyword evidence="2" id="KW-0472">Membrane</keyword>
<dbReference type="EMBL" id="CACVAT010000348">
    <property type="protein sequence ID" value="CAA6820400.1"/>
    <property type="molecule type" value="Genomic_DNA"/>
</dbReference>
<accession>A0A6S6TUL8</accession>
<feature type="compositionally biased region" description="Polar residues" evidence="1">
    <location>
        <begin position="1"/>
        <end position="10"/>
    </location>
</feature>
<proteinExistence type="predicted"/>
<sequence length="649" mass="72882">MPEQQPSDTTEVPPKTARKPRSRFSLQRIFTRLFEGLQWITEHTTNLLRMLVTLAMFSVVAFIIYNAYATRNTVAVKPFQVPVSVGRDNHEHAGRIIANQLNRHLLETQNTLREQLQIDIDQPVPTEESVLIEGESIKLPETGITIDNVIEFISGIFGRKNLSGSVYFEPDKNNEDTLHLQLSLRGRIISLSENDLSQDEREKLPPTHRYRLNIKLISALLKNRSKEILSIASEDHNLYYYCTRDVAAIEHKREQHDDFFGYCNQLRDGNATPDKLEKLKGKLVENGHIPDNKTIVGSVIQYINNEINRKQLTLCQSGKTLEDKVCKKINLAKKASAPPVATTSAVIVDNQAQSNSLRYYSYAPAPVMEPIQALALVAESTVEITPTKLSTLEEKCNQAQSDYPDRGAKIASSLEDHCFASQKQNSFAASSEAILQANKLHEDALQQYNNGAYQLSAQNYQQAITQNCHHDVAWGNLGILLSKATDPKVRDIKQGQCALLRATKLNSDKFWLWHSLCVAQAFQAEDDLEQFLSYESCQTASTITPTAKIVNERLFNIEIGSRYVELGKLEQAAIAYVRSMKLEKTRGKSMAKAVAALVELEEKGVEAAKGQACRIYKASIATEDQEQRGEYEKELDKIALRQGCSIIAE</sequence>
<feature type="transmembrane region" description="Helical" evidence="2">
    <location>
        <begin position="47"/>
        <end position="68"/>
    </location>
</feature>